<organism evidence="1 2">
    <name type="scientific">Hornefia porci</name>
    <dbReference type="NCBI Taxonomy" id="2652292"/>
    <lineage>
        <taxon>Bacteria</taxon>
        <taxon>Bacillati</taxon>
        <taxon>Bacillota</taxon>
        <taxon>Clostridia</taxon>
        <taxon>Peptostreptococcales</taxon>
        <taxon>Anaerovoracaceae</taxon>
        <taxon>Hornefia</taxon>
    </lineage>
</organism>
<comment type="caution">
    <text evidence="1">The sequence shown here is derived from an EMBL/GenBank/DDBJ whole genome shotgun (WGS) entry which is preliminary data.</text>
</comment>
<gene>
    <name evidence="1" type="ORF">BHK98_01925</name>
</gene>
<accession>A0A1Q9JFI4</accession>
<dbReference type="AlphaFoldDB" id="A0A1Q9JFI4"/>
<sequence>MVLVEISIIGSMIRVYELANTQQICLDSGYENCTGGTDGKLSDCFLSNSRDISVQAQREENIYGF</sequence>
<dbReference type="Proteomes" id="UP000187404">
    <property type="component" value="Unassembled WGS sequence"/>
</dbReference>
<name>A0A1Q9JFI4_9FIRM</name>
<protein>
    <submittedName>
        <fullName evidence="1">Uncharacterized protein</fullName>
    </submittedName>
</protein>
<reference evidence="1 2" key="1">
    <citation type="journal article" date="2016" name="Appl. Environ. Microbiol.">
        <title>Function and Phylogeny of Bacterial Butyryl Coenzyme A:Acetate Transferases and Their Diversity in the Proximal Colon of Swine.</title>
        <authorList>
            <person name="Trachsel J."/>
            <person name="Bayles D.O."/>
            <person name="Looft T."/>
            <person name="Levine U.Y."/>
            <person name="Allen H.K."/>
        </authorList>
    </citation>
    <scope>NUCLEOTIDE SEQUENCE [LARGE SCALE GENOMIC DNA]</scope>
    <source>
        <strain evidence="1 2">68-3-10</strain>
    </source>
</reference>
<dbReference type="EMBL" id="MJIE01000001">
    <property type="protein sequence ID" value="OLR54943.1"/>
    <property type="molecule type" value="Genomic_DNA"/>
</dbReference>
<dbReference type="STRING" id="1261640.BHK98_01925"/>
<proteinExistence type="predicted"/>
<evidence type="ECO:0000313" key="1">
    <source>
        <dbReference type="EMBL" id="OLR54943.1"/>
    </source>
</evidence>
<evidence type="ECO:0000313" key="2">
    <source>
        <dbReference type="Proteomes" id="UP000187404"/>
    </source>
</evidence>
<keyword evidence="2" id="KW-1185">Reference proteome</keyword>